<feature type="chain" id="PRO_5041668468" description="Secreted protein" evidence="1">
    <location>
        <begin position="21"/>
        <end position="85"/>
    </location>
</feature>
<evidence type="ECO:0000256" key="1">
    <source>
        <dbReference type="SAM" id="SignalP"/>
    </source>
</evidence>
<dbReference type="EMBL" id="BTGU01000021">
    <property type="protein sequence ID" value="GMN45703.1"/>
    <property type="molecule type" value="Genomic_DNA"/>
</dbReference>
<evidence type="ECO:0000313" key="2">
    <source>
        <dbReference type="EMBL" id="GMN45703.1"/>
    </source>
</evidence>
<keyword evidence="3" id="KW-1185">Reference proteome</keyword>
<organism evidence="2 3">
    <name type="scientific">Ficus carica</name>
    <name type="common">Common fig</name>
    <dbReference type="NCBI Taxonomy" id="3494"/>
    <lineage>
        <taxon>Eukaryota</taxon>
        <taxon>Viridiplantae</taxon>
        <taxon>Streptophyta</taxon>
        <taxon>Embryophyta</taxon>
        <taxon>Tracheophyta</taxon>
        <taxon>Spermatophyta</taxon>
        <taxon>Magnoliopsida</taxon>
        <taxon>eudicotyledons</taxon>
        <taxon>Gunneridae</taxon>
        <taxon>Pentapetalae</taxon>
        <taxon>rosids</taxon>
        <taxon>fabids</taxon>
        <taxon>Rosales</taxon>
        <taxon>Moraceae</taxon>
        <taxon>Ficeae</taxon>
        <taxon>Ficus</taxon>
    </lineage>
</organism>
<feature type="signal peptide" evidence="1">
    <location>
        <begin position="1"/>
        <end position="20"/>
    </location>
</feature>
<accession>A0AA88AGV1</accession>
<name>A0AA88AGV1_FICCA</name>
<protein>
    <recommendedName>
        <fullName evidence="4">Secreted protein</fullName>
    </recommendedName>
</protein>
<evidence type="ECO:0008006" key="4">
    <source>
        <dbReference type="Google" id="ProtNLM"/>
    </source>
</evidence>
<evidence type="ECO:0000313" key="3">
    <source>
        <dbReference type="Proteomes" id="UP001187192"/>
    </source>
</evidence>
<comment type="caution">
    <text evidence="2">The sequence shown here is derived from an EMBL/GenBank/DDBJ whole genome shotgun (WGS) entry which is preliminary data.</text>
</comment>
<sequence>MLSLSLSLSLFLALIYHRRCSPVTDGGEGSRRLRGCSRRILGSPRCGDKVRKRSIFGLWEGGNIRALRSIALRLLRFATDEDPRI</sequence>
<dbReference type="AlphaFoldDB" id="A0AA88AGV1"/>
<keyword evidence="1" id="KW-0732">Signal</keyword>
<gene>
    <name evidence="2" type="ORF">TIFTF001_014891</name>
</gene>
<proteinExistence type="predicted"/>
<dbReference type="Proteomes" id="UP001187192">
    <property type="component" value="Unassembled WGS sequence"/>
</dbReference>
<reference evidence="2" key="1">
    <citation type="submission" date="2023-07" db="EMBL/GenBank/DDBJ databases">
        <title>draft genome sequence of fig (Ficus carica).</title>
        <authorList>
            <person name="Takahashi T."/>
            <person name="Nishimura K."/>
        </authorList>
    </citation>
    <scope>NUCLEOTIDE SEQUENCE</scope>
</reference>